<proteinExistence type="predicted"/>
<keyword evidence="2" id="KW-0472">Membrane</keyword>
<feature type="compositionally biased region" description="Low complexity" evidence="1">
    <location>
        <begin position="48"/>
        <end position="63"/>
    </location>
</feature>
<reference evidence="3 4" key="1">
    <citation type="submission" date="2019-07" db="EMBL/GenBank/DDBJ databases">
        <title>Genomic Encyclopedia of Archaeal and Bacterial Type Strains, Phase II (KMG-II): from individual species to whole genera.</title>
        <authorList>
            <person name="Goeker M."/>
        </authorList>
    </citation>
    <scope>NUCLEOTIDE SEQUENCE [LARGE SCALE GENOMIC DNA]</scope>
    <source>
        <strain evidence="3 4">DSM 21935</strain>
    </source>
</reference>
<feature type="region of interest" description="Disordered" evidence="1">
    <location>
        <begin position="48"/>
        <end position="86"/>
    </location>
</feature>
<evidence type="ECO:0000256" key="1">
    <source>
        <dbReference type="SAM" id="MobiDB-lite"/>
    </source>
</evidence>
<dbReference type="Proteomes" id="UP000324595">
    <property type="component" value="Unassembled WGS sequence"/>
</dbReference>
<feature type="compositionally biased region" description="Acidic residues" evidence="1">
    <location>
        <begin position="64"/>
        <end position="79"/>
    </location>
</feature>
<evidence type="ECO:0000256" key="2">
    <source>
        <dbReference type="SAM" id="Phobius"/>
    </source>
</evidence>
<keyword evidence="2" id="KW-0812">Transmembrane</keyword>
<dbReference type="AlphaFoldDB" id="A0A5D3YMC3"/>
<evidence type="ECO:0000313" key="4">
    <source>
        <dbReference type="Proteomes" id="UP000324595"/>
    </source>
</evidence>
<comment type="caution">
    <text evidence="3">The sequence shown here is derived from an EMBL/GenBank/DDBJ whole genome shotgun (WGS) entry which is preliminary data.</text>
</comment>
<keyword evidence="2" id="KW-1133">Transmembrane helix</keyword>
<evidence type="ECO:0000313" key="3">
    <source>
        <dbReference type="EMBL" id="TYP94096.1"/>
    </source>
</evidence>
<dbReference type="EMBL" id="VNHY01000002">
    <property type="protein sequence ID" value="TYP94096.1"/>
    <property type="molecule type" value="Genomic_DNA"/>
</dbReference>
<keyword evidence="4" id="KW-1185">Reference proteome</keyword>
<dbReference type="RefSeq" id="WP_148899122.1">
    <property type="nucleotide sequence ID" value="NZ_VNHY01000002.1"/>
</dbReference>
<accession>A0A5D3YMC3</accession>
<name>A0A5D3YMC3_9BACT</name>
<evidence type="ECO:0008006" key="5">
    <source>
        <dbReference type="Google" id="ProtNLM"/>
    </source>
</evidence>
<sequence>MFLRTLLFLVVMYFLVKIISRLFLPSDNTSKNQRKANFFYRNFQQFSQQQQQDQQNNNQSQNFEEIEEAEFEDITDEENSSSKMSD</sequence>
<feature type="transmembrane region" description="Helical" evidence="2">
    <location>
        <begin position="6"/>
        <end position="24"/>
    </location>
</feature>
<protein>
    <recommendedName>
        <fullName evidence="5">DUF4834 family protein</fullName>
    </recommendedName>
</protein>
<organism evidence="3 4">
    <name type="scientific">Fodinibius salinus</name>
    <dbReference type="NCBI Taxonomy" id="860790"/>
    <lineage>
        <taxon>Bacteria</taxon>
        <taxon>Pseudomonadati</taxon>
        <taxon>Balneolota</taxon>
        <taxon>Balneolia</taxon>
        <taxon>Balneolales</taxon>
        <taxon>Balneolaceae</taxon>
        <taxon>Fodinibius</taxon>
    </lineage>
</organism>
<gene>
    <name evidence="3" type="ORF">LX73_1821</name>
</gene>